<feature type="binding site" evidence="11">
    <location>
        <position position="141"/>
    </location>
    <ligand>
        <name>NAD(+)</name>
        <dbReference type="ChEBI" id="CHEBI:57540"/>
    </ligand>
</feature>
<dbReference type="CDD" id="cd17748">
    <property type="entry name" value="BRCT_DNA_ligase_like"/>
    <property type="match status" value="1"/>
</dbReference>
<keyword evidence="5 11" id="KW-0227">DNA damage</keyword>
<feature type="binding site" evidence="11">
    <location>
        <begin position="85"/>
        <end position="86"/>
    </location>
    <ligand>
        <name>NAD(+)</name>
        <dbReference type="ChEBI" id="CHEBI:57540"/>
    </ligand>
</feature>
<feature type="binding site" evidence="11">
    <location>
        <position position="410"/>
    </location>
    <ligand>
        <name>Zn(2+)</name>
        <dbReference type="ChEBI" id="CHEBI:29105"/>
    </ligand>
</feature>
<dbReference type="InterPro" id="IPR013839">
    <property type="entry name" value="DNAligase_adenylation"/>
</dbReference>
<dbReference type="InterPro" id="IPR036420">
    <property type="entry name" value="BRCT_dom_sf"/>
</dbReference>
<dbReference type="Gene3D" id="1.10.287.610">
    <property type="entry name" value="Helix hairpin bin"/>
    <property type="match status" value="1"/>
</dbReference>
<evidence type="ECO:0000313" key="14">
    <source>
        <dbReference type="Proteomes" id="UP001320609"/>
    </source>
</evidence>
<sequence>MSQSDSQALDEISQLRAALDEANYRYYVLDDPELTDADYDRKLQRLQQLETQYPQLVTSDSPTQRVGAAPADGFPSVAHAIPMLSLDNAFSRDDIHAFAERVAERLECTADEVEFTCEPKLDGAAVSLVYEQGVLISGATRGDGRTGEGITSNLRTLRSVPLKLMSKNVPELLEVRGEVIMRHAGFEALNERAREEGSKVFANPRNAAAGSLRQLDPRITAKRPLEFHAYQAARLEPDLGDTRHSELMTRLSSLGFRASSELKVVKGPEAVADYCEQLGAKRDALGFDIDGVVIKVNDLRHQRELGFVARAPRWAVAFKYPAQEEVTTLNDVEFQVGRTGAITPVARLEPVTVAGVTVSNATLHNADEIERLSLRKGDLVSVRRAGDVIPQIVSVVKKNNGDKIVFPTFCEICGSNIEKVTLYKKLKNKKIPKPGAAYRCVGKLVCPAQLVETIKHHVSRNAIDIEGVGISLIKKLVDDRKLNNLSDLYLLDEFYLKDLPGYGELSAKNIKFSLDSARNIELGRFIFSLGIPNVGAEASRVIGESLGFVERCFYIYPEILSFVPDVGWAAAESFYEFFKDSHNIEDVKKLVSIGVPDEKDYGVSADLASSVRMSKIILQMEFDGVASGTASKIEAAYDSISDFFEDARSCFSSNKINFSKKAIVGITSKVEDEEFYQKYLKIEKQLIELGVHWTQALAFSEKGSQPLKDQIWVITGTLVNLTRDEAKKKLQMEGAKVSSSVSSKTSFVLVGDNPGSKKDKAEKLGIEVVDEKRFQEIVGGLSD</sequence>
<evidence type="ECO:0000256" key="5">
    <source>
        <dbReference type="ARBA" id="ARBA00022763"/>
    </source>
</evidence>
<dbReference type="PROSITE" id="PS01056">
    <property type="entry name" value="DNA_LIGASE_N2"/>
    <property type="match status" value="1"/>
</dbReference>
<dbReference type="SMART" id="SM00532">
    <property type="entry name" value="LIGANc"/>
    <property type="match status" value="1"/>
</dbReference>
<dbReference type="InterPro" id="IPR001679">
    <property type="entry name" value="DNA_ligase"/>
</dbReference>
<dbReference type="InterPro" id="IPR001357">
    <property type="entry name" value="BRCT_dom"/>
</dbReference>
<comment type="function">
    <text evidence="1 11">DNA ligase that catalyzes the formation of phosphodiester linkages between 5'-phosphoryl and 3'-hydroxyl groups in double-stranded DNA using NAD as a coenzyme and as the energy source for the reaction. It is essential for DNA replication and repair of damaged DNA.</text>
</comment>
<dbReference type="InterPro" id="IPR010994">
    <property type="entry name" value="RuvA_2-like"/>
</dbReference>
<comment type="cofactor">
    <cofactor evidence="11">
        <name>Mg(2+)</name>
        <dbReference type="ChEBI" id="CHEBI:18420"/>
    </cofactor>
    <cofactor evidence="11">
        <name>Mn(2+)</name>
        <dbReference type="ChEBI" id="CHEBI:29035"/>
    </cofactor>
</comment>
<evidence type="ECO:0000256" key="1">
    <source>
        <dbReference type="ARBA" id="ARBA00004067"/>
    </source>
</evidence>
<dbReference type="SUPFAM" id="SSF47781">
    <property type="entry name" value="RuvA domain 2-like"/>
    <property type="match status" value="1"/>
</dbReference>
<dbReference type="EMBL" id="JAKVTW010000002">
    <property type="protein sequence ID" value="MCH4810880.1"/>
    <property type="molecule type" value="Genomic_DNA"/>
</dbReference>
<dbReference type="GO" id="GO:0003911">
    <property type="term" value="F:DNA ligase (NAD+) activity"/>
    <property type="evidence" value="ECO:0007669"/>
    <property type="project" value="UniProtKB-EC"/>
</dbReference>
<dbReference type="EC" id="6.5.1.2" evidence="11"/>
<evidence type="ECO:0000256" key="11">
    <source>
        <dbReference type="HAMAP-Rule" id="MF_01588"/>
    </source>
</evidence>
<dbReference type="SUPFAM" id="SSF52113">
    <property type="entry name" value="BRCT domain"/>
    <property type="match status" value="1"/>
</dbReference>
<dbReference type="Gene3D" id="2.40.50.140">
    <property type="entry name" value="Nucleic acid-binding proteins"/>
    <property type="match status" value="1"/>
</dbReference>
<dbReference type="RefSeq" id="WP_240717158.1">
    <property type="nucleotide sequence ID" value="NZ_JAKVTW010000002.1"/>
</dbReference>
<dbReference type="Pfam" id="PF01653">
    <property type="entry name" value="DNA_ligase_aden"/>
    <property type="match status" value="1"/>
</dbReference>
<comment type="similarity">
    <text evidence="11">Belongs to the NAD-dependent DNA ligase family. LigA subfamily.</text>
</comment>
<dbReference type="Pfam" id="PF03120">
    <property type="entry name" value="OB_DNA_ligase"/>
    <property type="match status" value="1"/>
</dbReference>
<feature type="binding site" evidence="11">
    <location>
        <position position="118"/>
    </location>
    <ligand>
        <name>NAD(+)</name>
        <dbReference type="ChEBI" id="CHEBI:57540"/>
    </ligand>
</feature>
<dbReference type="Proteomes" id="UP001320609">
    <property type="component" value="Unassembled WGS sequence"/>
</dbReference>
<dbReference type="Gene3D" id="1.10.150.20">
    <property type="entry name" value="5' to 3' exonuclease, C-terminal subdomain"/>
    <property type="match status" value="2"/>
</dbReference>
<proteinExistence type="inferred from homology"/>
<dbReference type="PANTHER" id="PTHR23389">
    <property type="entry name" value="CHROMOSOME TRANSMISSION FIDELITY FACTOR 18"/>
    <property type="match status" value="1"/>
</dbReference>
<feature type="binding site" evidence="11">
    <location>
        <position position="178"/>
    </location>
    <ligand>
        <name>NAD(+)</name>
        <dbReference type="ChEBI" id="CHEBI:57540"/>
    </ligand>
</feature>
<evidence type="ECO:0000256" key="10">
    <source>
        <dbReference type="ARBA" id="ARBA00034005"/>
    </source>
</evidence>
<dbReference type="NCBIfam" id="NF005932">
    <property type="entry name" value="PRK07956.1"/>
    <property type="match status" value="1"/>
</dbReference>
<organism evidence="13 14">
    <name type="scientific">Vreelandella neptunia</name>
    <dbReference type="NCBI Taxonomy" id="115551"/>
    <lineage>
        <taxon>Bacteria</taxon>
        <taxon>Pseudomonadati</taxon>
        <taxon>Pseudomonadota</taxon>
        <taxon>Gammaproteobacteria</taxon>
        <taxon>Oceanospirillales</taxon>
        <taxon>Halomonadaceae</taxon>
        <taxon>Vreelandella</taxon>
    </lineage>
</organism>
<dbReference type="PROSITE" id="PS50172">
    <property type="entry name" value="BRCT"/>
    <property type="match status" value="1"/>
</dbReference>
<dbReference type="InterPro" id="IPR004150">
    <property type="entry name" value="NAD_DNA_ligase_OB"/>
</dbReference>
<dbReference type="CDD" id="cd00114">
    <property type="entry name" value="LIGANc"/>
    <property type="match status" value="1"/>
</dbReference>
<feature type="binding site" evidence="11">
    <location>
        <position position="440"/>
    </location>
    <ligand>
        <name>Zn(2+)</name>
        <dbReference type="ChEBI" id="CHEBI:29105"/>
    </ligand>
</feature>
<dbReference type="InterPro" id="IPR013840">
    <property type="entry name" value="DNAligase_N"/>
</dbReference>
<keyword evidence="3 11" id="KW-0235">DNA replication</keyword>
<dbReference type="SUPFAM" id="SSF56091">
    <property type="entry name" value="DNA ligase/mRNA capping enzyme, catalytic domain"/>
    <property type="match status" value="1"/>
</dbReference>
<dbReference type="Gene3D" id="3.40.50.10190">
    <property type="entry name" value="BRCT domain"/>
    <property type="match status" value="1"/>
</dbReference>
<feature type="binding site" evidence="11">
    <location>
        <position position="319"/>
    </location>
    <ligand>
        <name>NAD(+)</name>
        <dbReference type="ChEBI" id="CHEBI:57540"/>
    </ligand>
</feature>
<dbReference type="PIRSF" id="PIRSF001604">
    <property type="entry name" value="LigA"/>
    <property type="match status" value="1"/>
</dbReference>
<evidence type="ECO:0000256" key="7">
    <source>
        <dbReference type="ARBA" id="ARBA00022842"/>
    </source>
</evidence>
<feature type="binding site" evidence="11">
    <location>
        <position position="295"/>
    </location>
    <ligand>
        <name>NAD(+)</name>
        <dbReference type="ChEBI" id="CHEBI:57540"/>
    </ligand>
</feature>
<comment type="caution">
    <text evidence="13">The sequence shown here is derived from an EMBL/GenBank/DDBJ whole genome shotgun (WGS) entry which is preliminary data.</text>
</comment>
<reference evidence="13 14" key="1">
    <citation type="submission" date="2022-03" db="EMBL/GenBank/DDBJ databases">
        <title>Genomic signatures underlying metal tolerance in selected Arctic bacterial isolates.</title>
        <authorList>
            <person name="Thomas F.A."/>
            <person name="Venkatachalam S."/>
            <person name="Krishnan K.P."/>
        </authorList>
    </citation>
    <scope>NUCLEOTIDE SEQUENCE [LARGE SCALE GENOMIC DNA]</scope>
    <source>
        <strain evidence="13 14">HM116</strain>
    </source>
</reference>
<dbReference type="PANTHER" id="PTHR23389:SF9">
    <property type="entry name" value="DNA LIGASE"/>
    <property type="match status" value="1"/>
</dbReference>
<dbReference type="InterPro" id="IPR041663">
    <property type="entry name" value="DisA/LigA_HHH"/>
</dbReference>
<keyword evidence="11" id="KW-0464">Manganese</keyword>
<keyword evidence="8 11" id="KW-0520">NAD</keyword>
<protein>
    <recommendedName>
        <fullName evidence="11">DNA ligase</fullName>
        <ecNumber evidence="11">6.5.1.2</ecNumber>
    </recommendedName>
    <alternativeName>
        <fullName evidence="11">Polydeoxyribonucleotide synthase [NAD(+)]</fullName>
    </alternativeName>
</protein>
<evidence type="ECO:0000313" key="13">
    <source>
        <dbReference type="EMBL" id="MCH4810880.1"/>
    </source>
</evidence>
<keyword evidence="6 11" id="KW-0862">Zinc</keyword>
<dbReference type="HAMAP" id="MF_01588">
    <property type="entry name" value="DNA_ligase_A"/>
    <property type="match status" value="1"/>
</dbReference>
<dbReference type="InterPro" id="IPR012340">
    <property type="entry name" value="NA-bd_OB-fold"/>
</dbReference>
<evidence type="ECO:0000256" key="3">
    <source>
        <dbReference type="ARBA" id="ARBA00022705"/>
    </source>
</evidence>
<feature type="binding site" evidence="11">
    <location>
        <position position="413"/>
    </location>
    <ligand>
        <name>Zn(2+)</name>
        <dbReference type="ChEBI" id="CHEBI:29105"/>
    </ligand>
</feature>
<dbReference type="Pfam" id="PF00533">
    <property type="entry name" value="BRCT"/>
    <property type="match status" value="1"/>
</dbReference>
<dbReference type="SMART" id="SM00292">
    <property type="entry name" value="BRCT"/>
    <property type="match status" value="1"/>
</dbReference>
<dbReference type="SUPFAM" id="SSF50249">
    <property type="entry name" value="Nucleic acid-binding proteins"/>
    <property type="match status" value="1"/>
</dbReference>
<evidence type="ECO:0000259" key="12">
    <source>
        <dbReference type="PROSITE" id="PS50172"/>
    </source>
</evidence>
<name>A0ABS9S469_9GAMM</name>
<dbReference type="Gene3D" id="3.30.470.30">
    <property type="entry name" value="DNA ligase/mRNA capping enzyme"/>
    <property type="match status" value="1"/>
</dbReference>
<feature type="active site" description="N6-AMP-lysine intermediate" evidence="11">
    <location>
        <position position="120"/>
    </location>
</feature>
<evidence type="ECO:0000256" key="2">
    <source>
        <dbReference type="ARBA" id="ARBA00022598"/>
    </source>
</evidence>
<dbReference type="NCBIfam" id="TIGR00575">
    <property type="entry name" value="dnlj"/>
    <property type="match status" value="1"/>
</dbReference>
<keyword evidence="2 11" id="KW-0436">Ligase</keyword>
<dbReference type="InterPro" id="IPR033136">
    <property type="entry name" value="DNA_ligase_CS"/>
</dbReference>
<feature type="binding site" evidence="11">
    <location>
        <begin position="36"/>
        <end position="40"/>
    </location>
    <ligand>
        <name>NAD(+)</name>
        <dbReference type="ChEBI" id="CHEBI:57540"/>
    </ligand>
</feature>
<comment type="catalytic activity">
    <reaction evidence="10 11">
        <text>NAD(+) + (deoxyribonucleotide)n-3'-hydroxyl + 5'-phospho-(deoxyribonucleotide)m = (deoxyribonucleotide)n+m + AMP + beta-nicotinamide D-nucleotide.</text>
        <dbReference type="EC" id="6.5.1.2"/>
    </reaction>
</comment>
<feature type="domain" description="BRCT" evidence="12">
    <location>
        <begin position="702"/>
        <end position="776"/>
    </location>
</feature>
<keyword evidence="14" id="KW-1185">Reference proteome</keyword>
<keyword evidence="7 11" id="KW-0460">Magnesium</keyword>
<gene>
    <name evidence="11 13" type="primary">ligA</name>
    <name evidence="13" type="ORF">MLE19_06015</name>
</gene>
<evidence type="ECO:0000256" key="9">
    <source>
        <dbReference type="ARBA" id="ARBA00023204"/>
    </source>
</evidence>
<evidence type="ECO:0000256" key="8">
    <source>
        <dbReference type="ARBA" id="ARBA00023027"/>
    </source>
</evidence>
<dbReference type="Pfam" id="PF12826">
    <property type="entry name" value="HHH_2"/>
    <property type="match status" value="1"/>
</dbReference>
<feature type="binding site" evidence="11">
    <location>
        <position position="446"/>
    </location>
    <ligand>
        <name>Zn(2+)</name>
        <dbReference type="ChEBI" id="CHEBI:29105"/>
    </ligand>
</feature>
<keyword evidence="4 11" id="KW-0479">Metal-binding</keyword>
<accession>A0ABS9S469</accession>
<evidence type="ECO:0000256" key="6">
    <source>
        <dbReference type="ARBA" id="ARBA00022833"/>
    </source>
</evidence>
<keyword evidence="9 11" id="KW-0234">DNA repair</keyword>
<evidence type="ECO:0000256" key="4">
    <source>
        <dbReference type="ARBA" id="ARBA00022723"/>
    </source>
</evidence>